<dbReference type="SUPFAM" id="SSF55890">
    <property type="entry name" value="Sporulation response regulatory protein Spo0B"/>
    <property type="match status" value="1"/>
</dbReference>
<dbReference type="GO" id="GO:0000155">
    <property type="term" value="F:phosphorelay sensor kinase activity"/>
    <property type="evidence" value="ECO:0007669"/>
    <property type="project" value="InterPro"/>
</dbReference>
<reference evidence="15 16" key="1">
    <citation type="submission" date="2018-09" db="EMBL/GenBank/DDBJ databases">
        <title>Novel species of Cryobacterium.</title>
        <authorList>
            <person name="Liu Q."/>
            <person name="Xin Y.-H."/>
        </authorList>
    </citation>
    <scope>NUCLEOTIDE SEQUENCE [LARGE SCALE GENOMIC DNA]</scope>
    <source>
        <strain evidence="15 16">Hh39</strain>
    </source>
</reference>
<dbReference type="Pfam" id="PF17203">
    <property type="entry name" value="sCache_3_2"/>
    <property type="match status" value="1"/>
</dbReference>
<dbReference type="SUPFAM" id="SSF55874">
    <property type="entry name" value="ATPase domain of HSP90 chaperone/DNA topoisomerase II/histidine kinase"/>
    <property type="match status" value="1"/>
</dbReference>
<comment type="caution">
    <text evidence="15">The sequence shown here is derived from an EMBL/GenBank/DDBJ whole genome shotgun (WGS) entry which is preliminary data.</text>
</comment>
<dbReference type="SMART" id="SM00387">
    <property type="entry name" value="HATPase_c"/>
    <property type="match status" value="1"/>
</dbReference>
<gene>
    <name evidence="15" type="ORF">D6T64_11470</name>
</gene>
<name>A0A3A5MSG7_9MICO</name>
<sequence>MIGKRRGMLLLVQLLIVTVCVSVTTIVAVRVQERLLLDRTIERVTAVAESLADLPAVITAAQVLAAAGSAPDTAAATEALQPLAEIVRQASGVDYVVITDARGIRLTHPTPDARGALVSTDASRVLLGETFVGVEEGTLGLTLRTKVPIWADRTADSTPADSTPAVIGTVSVGLLASHGAADLDEGVLQLTPWVLGSLVFGILAAAGVDRVVGRRLDRLEADSQELDVQRRLAAVLRDQTHEFSNRLHVVYGLVESGDPREALDYIGTVVPVAALDSAEALRSIEAVGLRAALAPPLAALTARGARFVLHADTVARAAHVDDEQVTLTANLVGNAVDAVTARGTEGRVEVLVRADEQGFALTVSDNGPGLDPQLRTRVFERGFSTKRLERSRGIDIPRGVGLALVREIVLRRGGTIAVGRSDAGGARFRVTLPAVALEPDRVWR</sequence>
<dbReference type="PROSITE" id="PS50109">
    <property type="entry name" value="HIS_KIN"/>
    <property type="match status" value="1"/>
</dbReference>
<dbReference type="Gene3D" id="1.10.287.130">
    <property type="match status" value="1"/>
</dbReference>
<evidence type="ECO:0000256" key="12">
    <source>
        <dbReference type="ARBA" id="ARBA00023012"/>
    </source>
</evidence>
<dbReference type="InterPro" id="IPR004358">
    <property type="entry name" value="Sig_transdc_His_kin-like_C"/>
</dbReference>
<keyword evidence="4" id="KW-1003">Cell membrane</keyword>
<dbReference type="Gene3D" id="3.30.565.10">
    <property type="entry name" value="Histidine kinase-like ATPase, C-terminal domain"/>
    <property type="match status" value="1"/>
</dbReference>
<dbReference type="InterPro" id="IPR005467">
    <property type="entry name" value="His_kinase_dom"/>
</dbReference>
<keyword evidence="16" id="KW-1185">Reference proteome</keyword>
<dbReference type="InterPro" id="IPR029151">
    <property type="entry name" value="Sensor-like_sf"/>
</dbReference>
<dbReference type="PRINTS" id="PR00344">
    <property type="entry name" value="BCTRLSENSOR"/>
</dbReference>
<accession>A0A3A5MSG7</accession>
<comment type="catalytic activity">
    <reaction evidence="1">
        <text>ATP + protein L-histidine = ADP + protein N-phospho-L-histidine.</text>
        <dbReference type="EC" id="2.7.13.3"/>
    </reaction>
</comment>
<dbReference type="InterPro" id="IPR033463">
    <property type="entry name" value="sCache_3"/>
</dbReference>
<dbReference type="PANTHER" id="PTHR44936:SF9">
    <property type="entry name" value="SENSOR PROTEIN CREC"/>
    <property type="match status" value="1"/>
</dbReference>
<evidence type="ECO:0000259" key="14">
    <source>
        <dbReference type="PROSITE" id="PS50109"/>
    </source>
</evidence>
<dbReference type="InterPro" id="IPR050980">
    <property type="entry name" value="2C_sensor_his_kinase"/>
</dbReference>
<dbReference type="InterPro" id="IPR016120">
    <property type="entry name" value="Sig_transdc_His_kin_SpoOB"/>
</dbReference>
<evidence type="ECO:0000256" key="7">
    <source>
        <dbReference type="ARBA" id="ARBA00022692"/>
    </source>
</evidence>
<dbReference type="Gene3D" id="3.30.450.20">
    <property type="entry name" value="PAS domain"/>
    <property type="match status" value="1"/>
</dbReference>
<evidence type="ECO:0000256" key="3">
    <source>
        <dbReference type="ARBA" id="ARBA00012438"/>
    </source>
</evidence>
<proteinExistence type="predicted"/>
<comment type="subcellular location">
    <subcellularLocation>
        <location evidence="2">Cell membrane</location>
        <topology evidence="2">Multi-pass membrane protein</topology>
    </subcellularLocation>
</comment>
<dbReference type="Pfam" id="PF14689">
    <property type="entry name" value="SPOB_a"/>
    <property type="match status" value="1"/>
</dbReference>
<protein>
    <recommendedName>
        <fullName evidence="3">histidine kinase</fullName>
        <ecNumber evidence="3">2.7.13.3</ecNumber>
    </recommendedName>
</protein>
<evidence type="ECO:0000256" key="1">
    <source>
        <dbReference type="ARBA" id="ARBA00000085"/>
    </source>
</evidence>
<evidence type="ECO:0000256" key="8">
    <source>
        <dbReference type="ARBA" id="ARBA00022741"/>
    </source>
</evidence>
<dbReference type="RefSeq" id="WP_119974801.1">
    <property type="nucleotide sequence ID" value="NZ_JBHSQA010000007.1"/>
</dbReference>
<evidence type="ECO:0000256" key="2">
    <source>
        <dbReference type="ARBA" id="ARBA00004651"/>
    </source>
</evidence>
<evidence type="ECO:0000256" key="11">
    <source>
        <dbReference type="ARBA" id="ARBA00022989"/>
    </source>
</evidence>
<keyword evidence="8" id="KW-0547">Nucleotide-binding</keyword>
<dbReference type="PANTHER" id="PTHR44936">
    <property type="entry name" value="SENSOR PROTEIN CREC"/>
    <property type="match status" value="1"/>
</dbReference>
<feature type="domain" description="Histidine kinase" evidence="14">
    <location>
        <begin position="327"/>
        <end position="436"/>
    </location>
</feature>
<dbReference type="InterPro" id="IPR039506">
    <property type="entry name" value="SPOB_a"/>
</dbReference>
<evidence type="ECO:0000256" key="6">
    <source>
        <dbReference type="ARBA" id="ARBA00022679"/>
    </source>
</evidence>
<evidence type="ECO:0000256" key="10">
    <source>
        <dbReference type="ARBA" id="ARBA00022840"/>
    </source>
</evidence>
<dbReference type="GO" id="GO:0005524">
    <property type="term" value="F:ATP binding"/>
    <property type="evidence" value="ECO:0007669"/>
    <property type="project" value="UniProtKB-KW"/>
</dbReference>
<keyword evidence="10" id="KW-0067">ATP-binding</keyword>
<evidence type="ECO:0000256" key="4">
    <source>
        <dbReference type="ARBA" id="ARBA00022475"/>
    </source>
</evidence>
<dbReference type="InterPro" id="IPR003594">
    <property type="entry name" value="HATPase_dom"/>
</dbReference>
<keyword evidence="11" id="KW-1133">Transmembrane helix</keyword>
<dbReference type="GO" id="GO:0005886">
    <property type="term" value="C:plasma membrane"/>
    <property type="evidence" value="ECO:0007669"/>
    <property type="project" value="UniProtKB-SubCell"/>
</dbReference>
<evidence type="ECO:0000256" key="9">
    <source>
        <dbReference type="ARBA" id="ARBA00022777"/>
    </source>
</evidence>
<dbReference type="SUPFAM" id="SSF103190">
    <property type="entry name" value="Sensory domain-like"/>
    <property type="match status" value="1"/>
</dbReference>
<evidence type="ECO:0000313" key="15">
    <source>
        <dbReference type="EMBL" id="RJT88254.1"/>
    </source>
</evidence>
<evidence type="ECO:0000256" key="13">
    <source>
        <dbReference type="ARBA" id="ARBA00023136"/>
    </source>
</evidence>
<dbReference type="Pfam" id="PF02518">
    <property type="entry name" value="HATPase_c"/>
    <property type="match status" value="1"/>
</dbReference>
<keyword evidence="9 15" id="KW-0418">Kinase</keyword>
<keyword evidence="7" id="KW-0812">Transmembrane</keyword>
<keyword evidence="5" id="KW-0597">Phosphoprotein</keyword>
<evidence type="ECO:0000256" key="5">
    <source>
        <dbReference type="ARBA" id="ARBA00022553"/>
    </source>
</evidence>
<dbReference type="EMBL" id="QZVS01000084">
    <property type="protein sequence ID" value="RJT88254.1"/>
    <property type="molecule type" value="Genomic_DNA"/>
</dbReference>
<organism evidence="15 16">
    <name type="scientific">Cryobacterium melibiosiphilum</name>
    <dbReference type="NCBI Taxonomy" id="995039"/>
    <lineage>
        <taxon>Bacteria</taxon>
        <taxon>Bacillati</taxon>
        <taxon>Actinomycetota</taxon>
        <taxon>Actinomycetes</taxon>
        <taxon>Micrococcales</taxon>
        <taxon>Microbacteriaceae</taxon>
        <taxon>Cryobacterium</taxon>
    </lineage>
</organism>
<evidence type="ECO:0000313" key="16">
    <source>
        <dbReference type="Proteomes" id="UP000272015"/>
    </source>
</evidence>
<dbReference type="EC" id="2.7.13.3" evidence="3"/>
<dbReference type="Proteomes" id="UP000272015">
    <property type="component" value="Unassembled WGS sequence"/>
</dbReference>
<dbReference type="AlphaFoldDB" id="A0A3A5MSG7"/>
<keyword evidence="12" id="KW-0902">Two-component regulatory system</keyword>
<dbReference type="InterPro" id="IPR036890">
    <property type="entry name" value="HATPase_C_sf"/>
</dbReference>
<dbReference type="OrthoDB" id="9792686at2"/>
<keyword evidence="13" id="KW-0472">Membrane</keyword>
<keyword evidence="6" id="KW-0808">Transferase</keyword>